<name>A0A4Y8VE06_9BACT</name>
<reference evidence="2 3" key="1">
    <citation type="submission" date="2019-02" db="EMBL/GenBank/DDBJ databases">
        <title>Draft Genome Sequence of the Prevotella sp. BCRC 81118, Isolated from Human Feces.</title>
        <authorList>
            <person name="Huang C.-H."/>
        </authorList>
    </citation>
    <scope>NUCLEOTIDE SEQUENCE [LARGE SCALE GENOMIC DNA]</scope>
    <source>
        <strain evidence="2 3">BCRC 81118</strain>
    </source>
</reference>
<evidence type="ECO:0000313" key="2">
    <source>
        <dbReference type="EMBL" id="TFH79256.1"/>
    </source>
</evidence>
<keyword evidence="2" id="KW-0808">Transferase</keyword>
<organism evidence="2 3">
    <name type="scientific">Segatella hominis</name>
    <dbReference type="NCBI Taxonomy" id="2518605"/>
    <lineage>
        <taxon>Bacteria</taxon>
        <taxon>Pseudomonadati</taxon>
        <taxon>Bacteroidota</taxon>
        <taxon>Bacteroidia</taxon>
        <taxon>Bacteroidales</taxon>
        <taxon>Prevotellaceae</taxon>
        <taxon>Segatella</taxon>
    </lineage>
</organism>
<evidence type="ECO:0000259" key="1">
    <source>
        <dbReference type="Pfam" id="PF00534"/>
    </source>
</evidence>
<dbReference type="Gene3D" id="3.40.50.2000">
    <property type="entry name" value="Glycogen Phosphorylase B"/>
    <property type="match status" value="2"/>
</dbReference>
<dbReference type="EMBL" id="SGVY01000027">
    <property type="protein sequence ID" value="TFH79256.1"/>
    <property type="molecule type" value="Genomic_DNA"/>
</dbReference>
<proteinExistence type="predicted"/>
<dbReference type="Proteomes" id="UP000297872">
    <property type="component" value="Unassembled WGS sequence"/>
</dbReference>
<dbReference type="AlphaFoldDB" id="A0A4Y8VE06"/>
<dbReference type="OrthoDB" id="9806653at2"/>
<dbReference type="Pfam" id="PF00534">
    <property type="entry name" value="Glycos_transf_1"/>
    <property type="match status" value="1"/>
</dbReference>
<dbReference type="InterPro" id="IPR001296">
    <property type="entry name" value="Glyco_trans_1"/>
</dbReference>
<accession>A0A4Y8VE06</accession>
<dbReference type="RefSeq" id="WP_134843779.1">
    <property type="nucleotide sequence ID" value="NZ_SGVY01000027.1"/>
</dbReference>
<feature type="domain" description="Glycosyl transferase family 1" evidence="1">
    <location>
        <begin position="231"/>
        <end position="383"/>
    </location>
</feature>
<evidence type="ECO:0000313" key="3">
    <source>
        <dbReference type="Proteomes" id="UP000297872"/>
    </source>
</evidence>
<dbReference type="CDD" id="cd03801">
    <property type="entry name" value="GT4_PimA-like"/>
    <property type="match status" value="1"/>
</dbReference>
<gene>
    <name evidence="2" type="ORF">EXN75_10520</name>
</gene>
<dbReference type="GO" id="GO:0016757">
    <property type="term" value="F:glycosyltransferase activity"/>
    <property type="evidence" value="ECO:0007669"/>
    <property type="project" value="InterPro"/>
</dbReference>
<sequence>MGKKIIISHPTGNENTRHAVLALYKKEMLEAFVTCVACLPGNIYDKLSKLPGLSEFKKRSFDACLGKFIKSYPFRELLRLLKRKIKFIPTVTVDDVYHHIDKKVKEYIKRHDVDGVYAYDDGALETFRYAKEKGIKCFFDLPIVHWRCYQSLLADEAKKNPEWAETLGVFGDSKEKLIRKDEELKLGDCIFVASSFTKESILKYYPHSLSSPIKVIPYGFPNVYEERTYENNSNRKLRFLFVGRLSQSKGLSYLFEAVKLFENEIELSIIGFNSYPNCKVLQSNLSKHNYLGPMPHDNVLQEMRKADVFIFPSLFEGFGMVITEAMSQGTPVIATNRTCAVDIINNGENGWVVEAGSVESLTNAIRDAISKRNQLEKIGKNAMETARRRPWCCYENEISDAINEQFNTL</sequence>
<comment type="caution">
    <text evidence="2">The sequence shown here is derived from an EMBL/GenBank/DDBJ whole genome shotgun (WGS) entry which is preliminary data.</text>
</comment>
<dbReference type="GeneID" id="302995713"/>
<dbReference type="PANTHER" id="PTHR12526">
    <property type="entry name" value="GLYCOSYLTRANSFERASE"/>
    <property type="match status" value="1"/>
</dbReference>
<keyword evidence="3" id="KW-1185">Reference proteome</keyword>
<protein>
    <submittedName>
        <fullName evidence="2">Glycosyltransferase family 1 protein</fullName>
    </submittedName>
</protein>
<dbReference type="SUPFAM" id="SSF53756">
    <property type="entry name" value="UDP-Glycosyltransferase/glycogen phosphorylase"/>
    <property type="match status" value="1"/>
</dbReference>